<protein>
    <submittedName>
        <fullName evidence="1">Uncharacterized protein</fullName>
    </submittedName>
</protein>
<name>A0A4Z1CTX9_9ACTN</name>
<evidence type="ECO:0000313" key="1">
    <source>
        <dbReference type="EMBL" id="TGN72300.1"/>
    </source>
</evidence>
<dbReference type="RefSeq" id="WP_135788797.1">
    <property type="nucleotide sequence ID" value="NZ_SRRT01000012.1"/>
</dbReference>
<reference evidence="1 2" key="1">
    <citation type="submission" date="2019-04" db="EMBL/GenBank/DDBJ databases">
        <title>Streptomyces sp. nov. Bv016 isolated from bark of Buahinia variegata.</title>
        <authorList>
            <person name="Kanchanasin P."/>
            <person name="Tanasupawat S."/>
            <person name="Yuki M."/>
            <person name="Kudo T."/>
        </authorList>
    </citation>
    <scope>NUCLEOTIDE SEQUENCE [LARGE SCALE GENOMIC DNA]</scope>
    <source>
        <strain evidence="1 2">Bv016</strain>
    </source>
</reference>
<sequence length="207" mass="23055">MVQGLNMRQQIYLAVLYAIDRDNEEAQKRRWHATRERQPAEQWRWITYGVDHPAAEATPVQQQLGQREVLDAGAGATLAALQRRGLIELRRVAQDSPGGPVWHTQVRLTRNGRAAGRALREPSDELAPDRSLLPEWLQATLEAVASAPEQTLAKIDIGRVAARRLGPHGHGYLEDASAWQYRLTPAGLAYLAMARQRCGDPSSPEES</sequence>
<accession>A0A4Z1CTX9</accession>
<proteinExistence type="predicted"/>
<dbReference type="EMBL" id="SRRT01000012">
    <property type="protein sequence ID" value="TGN72300.1"/>
    <property type="molecule type" value="Genomic_DNA"/>
</dbReference>
<gene>
    <name evidence="1" type="ORF">E5083_29830</name>
</gene>
<dbReference type="GeneID" id="95451781"/>
<comment type="caution">
    <text evidence="1">The sequence shown here is derived from an EMBL/GenBank/DDBJ whole genome shotgun (WGS) entry which is preliminary data.</text>
</comment>
<dbReference type="Proteomes" id="UP000298159">
    <property type="component" value="Unassembled WGS sequence"/>
</dbReference>
<keyword evidence="2" id="KW-1185">Reference proteome</keyword>
<evidence type="ECO:0000313" key="2">
    <source>
        <dbReference type="Proteomes" id="UP000298159"/>
    </source>
</evidence>
<dbReference type="AlphaFoldDB" id="A0A4Z1CTX9"/>
<organism evidence="1 2">
    <name type="scientific">Streptomyces bauhiniae</name>
    <dbReference type="NCBI Taxonomy" id="2340725"/>
    <lineage>
        <taxon>Bacteria</taxon>
        <taxon>Bacillati</taxon>
        <taxon>Actinomycetota</taxon>
        <taxon>Actinomycetes</taxon>
        <taxon>Kitasatosporales</taxon>
        <taxon>Streptomycetaceae</taxon>
        <taxon>Streptomyces</taxon>
    </lineage>
</organism>